<dbReference type="PANTHER" id="PTHR10615:SF218">
    <property type="entry name" value="HISTONE ACETYLTRANSFERASE ESA1"/>
    <property type="match status" value="1"/>
</dbReference>
<evidence type="ECO:0000256" key="14">
    <source>
        <dbReference type="ARBA" id="ARBA00023204"/>
    </source>
</evidence>
<evidence type="ECO:0000256" key="10">
    <source>
        <dbReference type="ARBA" id="ARBA00022990"/>
    </source>
</evidence>
<evidence type="ECO:0000256" key="20">
    <source>
        <dbReference type="ARBA" id="ARBA00047787"/>
    </source>
</evidence>
<evidence type="ECO:0000256" key="3">
    <source>
        <dbReference type="ARBA" id="ARBA00013184"/>
    </source>
</evidence>
<keyword evidence="4" id="KW-0808">Transferase</keyword>
<proteinExistence type="inferred from homology"/>
<dbReference type="Gene3D" id="3.30.60.60">
    <property type="entry name" value="N-acetyl transferase-like"/>
    <property type="match status" value="1"/>
</dbReference>
<dbReference type="Pfam" id="PF11717">
    <property type="entry name" value="Tudor-knot"/>
    <property type="match status" value="1"/>
</dbReference>
<keyword evidence="7" id="KW-0863">Zinc-finger</keyword>
<evidence type="ECO:0000256" key="22">
    <source>
        <dbReference type="PIRSR" id="PIRSR602717-51"/>
    </source>
</evidence>
<accession>A0AAD5XTA0</accession>
<keyword evidence="26" id="KW-1185">Reference proteome</keyword>
<keyword evidence="10" id="KW-0007">Acetylation</keyword>
<evidence type="ECO:0000256" key="18">
    <source>
        <dbReference type="ARBA" id="ARBA00047557"/>
    </source>
</evidence>
<evidence type="ECO:0000256" key="9">
    <source>
        <dbReference type="ARBA" id="ARBA00022853"/>
    </source>
</evidence>
<protein>
    <recommendedName>
        <fullName evidence="3">histone acetyltransferase</fullName>
        <ecNumber evidence="3">2.3.1.48</ecNumber>
    </recommendedName>
</protein>
<dbReference type="InterPro" id="IPR002717">
    <property type="entry name" value="HAT_MYST-type"/>
</dbReference>
<keyword evidence="6" id="KW-0227">DNA damage</keyword>
<dbReference type="InterPro" id="IPR025995">
    <property type="entry name" value="Tudor-knot"/>
</dbReference>
<keyword evidence="8" id="KW-0862">Zinc</keyword>
<dbReference type="GO" id="GO:0004402">
    <property type="term" value="F:histone acetyltransferase activity"/>
    <property type="evidence" value="ECO:0007669"/>
    <property type="project" value="InterPro"/>
</dbReference>
<dbReference type="GO" id="GO:0003682">
    <property type="term" value="F:chromatin binding"/>
    <property type="evidence" value="ECO:0007669"/>
    <property type="project" value="UniProtKB-ARBA"/>
</dbReference>
<keyword evidence="9" id="KW-0156">Chromatin regulator</keyword>
<reference evidence="25" key="1">
    <citation type="submission" date="2020-05" db="EMBL/GenBank/DDBJ databases">
        <title>Phylogenomic resolution of chytrid fungi.</title>
        <authorList>
            <person name="Stajich J.E."/>
            <person name="Amses K."/>
            <person name="Simmons R."/>
            <person name="Seto K."/>
            <person name="Myers J."/>
            <person name="Bonds A."/>
            <person name="Quandt C.A."/>
            <person name="Barry K."/>
            <person name="Liu P."/>
            <person name="Grigoriev I."/>
            <person name="Longcore J.E."/>
            <person name="James T.Y."/>
        </authorList>
    </citation>
    <scope>NUCLEOTIDE SEQUENCE</scope>
    <source>
        <strain evidence="25">JEL0379</strain>
    </source>
</reference>
<dbReference type="Pfam" id="PF17772">
    <property type="entry name" value="zf-MYST"/>
    <property type="match status" value="1"/>
</dbReference>
<feature type="compositionally biased region" description="Low complexity" evidence="23">
    <location>
        <begin position="168"/>
        <end position="179"/>
    </location>
</feature>
<name>A0AAD5XTA0_9FUNG</name>
<dbReference type="Proteomes" id="UP001212152">
    <property type="component" value="Unassembled WGS sequence"/>
</dbReference>
<dbReference type="FunFam" id="3.30.60.60:FF:000001">
    <property type="entry name" value="Histone acetyltransferase"/>
    <property type="match status" value="1"/>
</dbReference>
<dbReference type="SUPFAM" id="SSF55729">
    <property type="entry name" value="Acyl-CoA N-acyltransferases (Nat)"/>
    <property type="match status" value="1"/>
</dbReference>
<dbReference type="InterPro" id="IPR050603">
    <property type="entry name" value="MYST_HAT"/>
</dbReference>
<evidence type="ECO:0000256" key="8">
    <source>
        <dbReference type="ARBA" id="ARBA00022833"/>
    </source>
</evidence>
<evidence type="ECO:0000256" key="13">
    <source>
        <dbReference type="ARBA" id="ARBA00023163"/>
    </source>
</evidence>
<evidence type="ECO:0000256" key="19">
    <source>
        <dbReference type="ARBA" id="ARBA00047752"/>
    </source>
</evidence>
<dbReference type="EMBL" id="JADGJQ010000009">
    <property type="protein sequence ID" value="KAJ3182343.1"/>
    <property type="molecule type" value="Genomic_DNA"/>
</dbReference>
<comment type="subcellular location">
    <subcellularLocation>
        <location evidence="1">Nucleus</location>
    </subcellularLocation>
</comment>
<dbReference type="EC" id="2.3.1.48" evidence="3"/>
<comment type="similarity">
    <text evidence="2">Belongs to the MYST (SAS/MOZ) family.</text>
</comment>
<evidence type="ECO:0000256" key="15">
    <source>
        <dbReference type="ARBA" id="ARBA00023242"/>
    </source>
</evidence>
<evidence type="ECO:0000256" key="12">
    <source>
        <dbReference type="ARBA" id="ARBA00023159"/>
    </source>
</evidence>
<evidence type="ECO:0000313" key="25">
    <source>
        <dbReference type="EMBL" id="KAJ3182343.1"/>
    </source>
</evidence>
<evidence type="ECO:0000256" key="4">
    <source>
        <dbReference type="ARBA" id="ARBA00022679"/>
    </source>
</evidence>
<dbReference type="GO" id="GO:0032991">
    <property type="term" value="C:protein-containing complex"/>
    <property type="evidence" value="ECO:0007669"/>
    <property type="project" value="UniProtKB-ARBA"/>
</dbReference>
<dbReference type="InterPro" id="IPR036388">
    <property type="entry name" value="WH-like_DNA-bd_sf"/>
</dbReference>
<organism evidence="25 26">
    <name type="scientific">Geranomyces variabilis</name>
    <dbReference type="NCBI Taxonomy" id="109894"/>
    <lineage>
        <taxon>Eukaryota</taxon>
        <taxon>Fungi</taxon>
        <taxon>Fungi incertae sedis</taxon>
        <taxon>Chytridiomycota</taxon>
        <taxon>Chytridiomycota incertae sedis</taxon>
        <taxon>Chytridiomycetes</taxon>
        <taxon>Spizellomycetales</taxon>
        <taxon>Powellomycetaceae</taxon>
        <taxon>Geranomyces</taxon>
    </lineage>
</organism>
<evidence type="ECO:0000256" key="16">
    <source>
        <dbReference type="ARBA" id="ARBA00023315"/>
    </source>
</evidence>
<dbReference type="FunFam" id="3.40.630.30:FF:000002">
    <property type="entry name" value="Histone acetyltransferase"/>
    <property type="match status" value="1"/>
</dbReference>
<keyword evidence="15" id="KW-0539">Nucleus</keyword>
<evidence type="ECO:0000256" key="7">
    <source>
        <dbReference type="ARBA" id="ARBA00022771"/>
    </source>
</evidence>
<dbReference type="FunFam" id="1.10.10.10:FF:000022">
    <property type="entry name" value="Histone acetyltransferase"/>
    <property type="match status" value="1"/>
</dbReference>
<evidence type="ECO:0000259" key="24">
    <source>
        <dbReference type="PROSITE" id="PS51726"/>
    </source>
</evidence>
<keyword evidence="11" id="KW-0805">Transcription regulation</keyword>
<feature type="domain" description="MYST-type HAT" evidence="24">
    <location>
        <begin position="213"/>
        <end position="486"/>
    </location>
</feature>
<dbReference type="GO" id="GO:0003712">
    <property type="term" value="F:transcription coregulator activity"/>
    <property type="evidence" value="ECO:0007669"/>
    <property type="project" value="TreeGrafter"/>
</dbReference>
<comment type="catalytic activity">
    <reaction evidence="20">
        <text>L-lysyl-[protein] + acetyl-CoA = N(6)-acetyl-L-lysyl-[protein] + CoA + H(+)</text>
        <dbReference type="Rhea" id="RHEA:45948"/>
        <dbReference type="Rhea" id="RHEA-COMP:9752"/>
        <dbReference type="Rhea" id="RHEA-COMP:10731"/>
        <dbReference type="ChEBI" id="CHEBI:15378"/>
        <dbReference type="ChEBI" id="CHEBI:29969"/>
        <dbReference type="ChEBI" id="CHEBI:57287"/>
        <dbReference type="ChEBI" id="CHEBI:57288"/>
        <dbReference type="ChEBI" id="CHEBI:61930"/>
    </reaction>
    <physiologicalReaction direction="left-to-right" evidence="20">
        <dbReference type="Rhea" id="RHEA:45949"/>
    </physiologicalReaction>
</comment>
<dbReference type="GO" id="GO:0006281">
    <property type="term" value="P:DNA repair"/>
    <property type="evidence" value="ECO:0007669"/>
    <property type="project" value="UniProtKB-KW"/>
</dbReference>
<keyword evidence="16" id="KW-0012">Acyltransferase</keyword>
<evidence type="ECO:0000313" key="26">
    <source>
        <dbReference type="Proteomes" id="UP001212152"/>
    </source>
</evidence>
<dbReference type="GO" id="GO:0006357">
    <property type="term" value="P:regulation of transcription by RNA polymerase II"/>
    <property type="evidence" value="ECO:0007669"/>
    <property type="project" value="TreeGrafter"/>
</dbReference>
<dbReference type="Pfam" id="PF01853">
    <property type="entry name" value="MOZ_SAS"/>
    <property type="match status" value="1"/>
</dbReference>
<gene>
    <name evidence="25" type="primary">ESA1</name>
    <name evidence="25" type="ORF">HDU87_008506</name>
</gene>
<keyword evidence="12" id="KW-0010">Activator</keyword>
<comment type="catalytic activity">
    <reaction evidence="19">
        <text>(2E)-butenoyl-CoA + L-lysyl-[protein] = N(6)-(2E)-butenoyl-L-lysyl-[protein] + CoA + H(+)</text>
        <dbReference type="Rhea" id="RHEA:53908"/>
        <dbReference type="Rhea" id="RHEA-COMP:9752"/>
        <dbReference type="Rhea" id="RHEA-COMP:13707"/>
        <dbReference type="ChEBI" id="CHEBI:15378"/>
        <dbReference type="ChEBI" id="CHEBI:29969"/>
        <dbReference type="ChEBI" id="CHEBI:57287"/>
        <dbReference type="ChEBI" id="CHEBI:57332"/>
        <dbReference type="ChEBI" id="CHEBI:137954"/>
    </reaction>
    <physiologicalReaction direction="left-to-right" evidence="19">
        <dbReference type="Rhea" id="RHEA:53909"/>
    </physiologicalReaction>
</comment>
<feature type="compositionally biased region" description="Pro residues" evidence="23">
    <location>
        <begin position="99"/>
        <end position="111"/>
    </location>
</feature>
<evidence type="ECO:0000256" key="11">
    <source>
        <dbReference type="ARBA" id="ARBA00023015"/>
    </source>
</evidence>
<dbReference type="SUPFAM" id="SSF54160">
    <property type="entry name" value="Chromo domain-like"/>
    <property type="match status" value="1"/>
</dbReference>
<dbReference type="Gene3D" id="1.10.10.10">
    <property type="entry name" value="Winged helix-like DNA-binding domain superfamily/Winged helix DNA-binding domain"/>
    <property type="match status" value="1"/>
</dbReference>
<dbReference type="InterPro" id="IPR040706">
    <property type="entry name" value="Zf-MYST"/>
</dbReference>
<dbReference type="PANTHER" id="PTHR10615">
    <property type="entry name" value="HISTONE ACETYLTRANSFERASE"/>
    <property type="match status" value="1"/>
</dbReference>
<dbReference type="InterPro" id="IPR016181">
    <property type="entry name" value="Acyl_CoA_acyltransferase"/>
</dbReference>
<keyword evidence="13" id="KW-0804">Transcription</keyword>
<evidence type="ECO:0000256" key="6">
    <source>
        <dbReference type="ARBA" id="ARBA00022763"/>
    </source>
</evidence>
<dbReference type="FunFam" id="2.30.30.140:FF:000013">
    <property type="entry name" value="Histone acetyltransferase"/>
    <property type="match status" value="1"/>
</dbReference>
<evidence type="ECO:0000256" key="1">
    <source>
        <dbReference type="ARBA" id="ARBA00004123"/>
    </source>
</evidence>
<comment type="caution">
    <text evidence="25">The sequence shown here is derived from an EMBL/GenBank/DDBJ whole genome shotgun (WGS) entry which is preliminary data.</text>
</comment>
<sequence length="498" mass="55747">MSVSPEEFLQLGAIGATLPVQKISVVNGVEEKNWHRAEVLSIRNEGTDKIEFYVHYESFNKRLDEWVALSALDLSQVEFARPVKKPTGSKGAAGQQVPSPGPTPVLPPPTTPSGNPASLVEGSGSGAIAGVHAPSTPIPKSVPQKRKRLDDSSGTPGESSAMEGVVDGGSSAAGTPAPEGAGGADGEETFSKEKELEKLRVGGSMTQCLTEVARLKNIHKIVMGKFEVDTWYFSPYPEEYTQQPRIYICEFCLEAVGTPRQFERHRAKCQLRHPPGNEIYRDEASRISFYEIDGKRQRSYCRNLCLLSKLFLDHKTLYYDVEPFLFYIMTSSDETGHHLLGYFSKEKQSSEEYNVACILTLPQFQRMGYGKLLIQFSYELSKIEKKTGSPEKPLSDLGLLSYRSYWADVILEKLYEYQGEVSIQELSEITSITTDDIMHTLQALDLIKYYGSQYVLCLSKNNIAHHEKNMAKNKTRIDPARLDWIPPKFTPSQLRYGY</sequence>
<feature type="region of interest" description="Disordered" evidence="23">
    <location>
        <begin position="84"/>
        <end position="189"/>
    </location>
</feature>
<dbReference type="Gene3D" id="2.30.30.140">
    <property type="match status" value="1"/>
</dbReference>
<comment type="function">
    <text evidence="17">Catalytic component of the NuA4 histone acetyltransferase (HAT) complex which is involved in epigenetic transcriptional activation of selected genes principally by acetylation of nucleosomal histones H4, H3, H2B, H2A and H2A variant H2A.Z. Acetylates histone H4 to form H4K5ac, H4K8ac, H4K12ac and H4K16ac, histone H3 to form H3K14ac, and histone H2A to form H2AK4ac and H2AK7ac. The NuA4 complex is involved in the DNA damage response and is required for chromosome segregation. The NuA4 complex plays a direct role in repair of DNA double-strand breaks (DSBs) through homologous recombination. Recruitment to promoters depends on H3K4me. Also acetylates non-histone proteins. In addition to protein acetyltransferase, can use different acyl-CoA substrates, such as 2-hydroxyisobutanoyl-CoA (2-hydroxyisobutyryl-CoA) or (2E)-butenoyl-CoA (crotonyl-CoA), and is able to mediate protein 2-hydroxyisobutyrylation and crotonylation, respectively.</text>
</comment>
<dbReference type="GO" id="GO:0008270">
    <property type="term" value="F:zinc ion binding"/>
    <property type="evidence" value="ECO:0007669"/>
    <property type="project" value="UniProtKB-KW"/>
</dbReference>
<evidence type="ECO:0000256" key="2">
    <source>
        <dbReference type="ARBA" id="ARBA00010107"/>
    </source>
</evidence>
<feature type="active site" description="Proton donor/acceptor" evidence="22">
    <location>
        <position position="391"/>
    </location>
</feature>
<evidence type="ECO:0000256" key="23">
    <source>
        <dbReference type="SAM" id="MobiDB-lite"/>
    </source>
</evidence>
<comment type="catalytic activity">
    <reaction evidence="21">
        <text>L-lysyl-[histone] + acetyl-CoA = N(6)-acetyl-L-lysyl-[histone] + CoA + H(+)</text>
        <dbReference type="Rhea" id="RHEA:21992"/>
        <dbReference type="Rhea" id="RHEA-COMP:9845"/>
        <dbReference type="Rhea" id="RHEA-COMP:11338"/>
        <dbReference type="ChEBI" id="CHEBI:15378"/>
        <dbReference type="ChEBI" id="CHEBI:29969"/>
        <dbReference type="ChEBI" id="CHEBI:57287"/>
        <dbReference type="ChEBI" id="CHEBI:57288"/>
        <dbReference type="ChEBI" id="CHEBI:61930"/>
        <dbReference type="EC" id="2.3.1.48"/>
    </reaction>
    <physiologicalReaction direction="left-to-right" evidence="21">
        <dbReference type="Rhea" id="RHEA:21993"/>
    </physiologicalReaction>
</comment>
<dbReference type="GO" id="GO:0000785">
    <property type="term" value="C:chromatin"/>
    <property type="evidence" value="ECO:0007669"/>
    <property type="project" value="TreeGrafter"/>
</dbReference>
<comment type="catalytic activity">
    <reaction evidence="18">
        <text>2-hydroxyisobutanoyl-CoA + L-lysyl-[protein] = N(6)-(2-hydroxyisobutanoyl)-L-lysyl-[protein] + CoA + H(+)</text>
        <dbReference type="Rhea" id="RHEA:24180"/>
        <dbReference type="Rhea" id="RHEA-COMP:9752"/>
        <dbReference type="Rhea" id="RHEA-COMP:15921"/>
        <dbReference type="ChEBI" id="CHEBI:15378"/>
        <dbReference type="ChEBI" id="CHEBI:29969"/>
        <dbReference type="ChEBI" id="CHEBI:57287"/>
        <dbReference type="ChEBI" id="CHEBI:131780"/>
        <dbReference type="ChEBI" id="CHEBI:144968"/>
    </reaction>
    <physiologicalReaction direction="left-to-right" evidence="18">
        <dbReference type="Rhea" id="RHEA:24181"/>
    </physiologicalReaction>
</comment>
<keyword evidence="14" id="KW-0234">DNA repair</keyword>
<dbReference type="Gene3D" id="3.40.630.30">
    <property type="match status" value="1"/>
</dbReference>
<dbReference type="AlphaFoldDB" id="A0AAD5XTA0"/>
<evidence type="ECO:0000256" key="17">
    <source>
        <dbReference type="ARBA" id="ARBA00045805"/>
    </source>
</evidence>
<evidence type="ECO:0000256" key="5">
    <source>
        <dbReference type="ARBA" id="ARBA00022723"/>
    </source>
</evidence>
<dbReference type="InterPro" id="IPR016197">
    <property type="entry name" value="Chromo-like_dom_sf"/>
</dbReference>
<dbReference type="PROSITE" id="PS51726">
    <property type="entry name" value="MYST_HAT"/>
    <property type="match status" value="1"/>
</dbReference>
<evidence type="ECO:0000256" key="21">
    <source>
        <dbReference type="ARBA" id="ARBA00048940"/>
    </source>
</evidence>
<dbReference type="GO" id="GO:0005634">
    <property type="term" value="C:nucleus"/>
    <property type="evidence" value="ECO:0007669"/>
    <property type="project" value="UniProtKB-SubCell"/>
</dbReference>
<keyword evidence="5" id="KW-0479">Metal-binding</keyword>